<dbReference type="EMBL" id="JADNYJ010000005">
    <property type="protein sequence ID" value="KAF8911033.1"/>
    <property type="molecule type" value="Genomic_DNA"/>
</dbReference>
<reference evidence="1" key="1">
    <citation type="submission" date="2020-11" db="EMBL/GenBank/DDBJ databases">
        <authorList>
            <consortium name="DOE Joint Genome Institute"/>
            <person name="Ahrendt S."/>
            <person name="Riley R."/>
            <person name="Andreopoulos W."/>
            <person name="LaButti K."/>
            <person name="Pangilinan J."/>
            <person name="Ruiz-duenas F.J."/>
            <person name="Barrasa J.M."/>
            <person name="Sanchez-Garcia M."/>
            <person name="Camarero S."/>
            <person name="Miyauchi S."/>
            <person name="Serrano A."/>
            <person name="Linde D."/>
            <person name="Babiker R."/>
            <person name="Drula E."/>
            <person name="Ayuso-Fernandez I."/>
            <person name="Pacheco R."/>
            <person name="Padilla G."/>
            <person name="Ferreira P."/>
            <person name="Barriuso J."/>
            <person name="Kellner H."/>
            <person name="Castanera R."/>
            <person name="Alfaro M."/>
            <person name="Ramirez L."/>
            <person name="Pisabarro A.G."/>
            <person name="Kuo A."/>
            <person name="Tritt A."/>
            <person name="Lipzen A."/>
            <person name="He G."/>
            <person name="Yan M."/>
            <person name="Ng V."/>
            <person name="Cullen D."/>
            <person name="Martin F."/>
            <person name="Rosso M.-N."/>
            <person name="Henrissat B."/>
            <person name="Hibbett D."/>
            <person name="Martinez A.T."/>
            <person name="Grigoriev I.V."/>
        </authorList>
    </citation>
    <scope>NUCLEOTIDE SEQUENCE</scope>
    <source>
        <strain evidence="1">AH 44721</strain>
    </source>
</reference>
<evidence type="ECO:0000313" key="1">
    <source>
        <dbReference type="EMBL" id="KAF8911033.1"/>
    </source>
</evidence>
<accession>A0A9P5NZX9</accession>
<sequence>MKAMACSKPYMDFQSLHVYLHSNSYPISFDSECREKERSLGTKPLPCPGLLLQHYPMCSRIPVWKGILYRDLRPENVPIGVDGYFWSFAHESWNILQTRLWTARNRNTIRIPFYTAQECSLIISDEDFPYCVITELSFSLRYQKIRDHWYLNYRSRLGNINVLGSPKLTRRKMEKGVYKICLP</sequence>
<dbReference type="AlphaFoldDB" id="A0A9P5NZX9"/>
<name>A0A9P5NZX9_GYMJU</name>
<organism evidence="1 2">
    <name type="scientific">Gymnopilus junonius</name>
    <name type="common">Spectacular rustgill mushroom</name>
    <name type="synonym">Gymnopilus spectabilis subsp. junonius</name>
    <dbReference type="NCBI Taxonomy" id="109634"/>
    <lineage>
        <taxon>Eukaryota</taxon>
        <taxon>Fungi</taxon>
        <taxon>Dikarya</taxon>
        <taxon>Basidiomycota</taxon>
        <taxon>Agaricomycotina</taxon>
        <taxon>Agaricomycetes</taxon>
        <taxon>Agaricomycetidae</taxon>
        <taxon>Agaricales</taxon>
        <taxon>Agaricineae</taxon>
        <taxon>Hymenogastraceae</taxon>
        <taxon>Gymnopilus</taxon>
    </lineage>
</organism>
<evidence type="ECO:0000313" key="2">
    <source>
        <dbReference type="Proteomes" id="UP000724874"/>
    </source>
</evidence>
<gene>
    <name evidence="1" type="ORF">CPB84DRAFT_1077112</name>
</gene>
<proteinExistence type="predicted"/>
<protein>
    <submittedName>
        <fullName evidence="1">Uncharacterized protein</fullName>
    </submittedName>
</protein>
<comment type="caution">
    <text evidence="1">The sequence shown here is derived from an EMBL/GenBank/DDBJ whole genome shotgun (WGS) entry which is preliminary data.</text>
</comment>
<dbReference type="Proteomes" id="UP000724874">
    <property type="component" value="Unassembled WGS sequence"/>
</dbReference>
<keyword evidence="2" id="KW-1185">Reference proteome</keyword>